<proteinExistence type="predicted"/>
<comment type="caution">
    <text evidence="1">The sequence shown here is derived from an EMBL/GenBank/DDBJ whole genome shotgun (WGS) entry which is preliminary data.</text>
</comment>
<evidence type="ECO:0000313" key="2">
    <source>
        <dbReference type="Proteomes" id="UP000494206"/>
    </source>
</evidence>
<gene>
    <name evidence="1" type="ORF">CBOVIS_LOCUS11771</name>
</gene>
<name>A0A8S1F8I0_9PELO</name>
<dbReference type="AlphaFoldDB" id="A0A8S1F8I0"/>
<organism evidence="1 2">
    <name type="scientific">Caenorhabditis bovis</name>
    <dbReference type="NCBI Taxonomy" id="2654633"/>
    <lineage>
        <taxon>Eukaryota</taxon>
        <taxon>Metazoa</taxon>
        <taxon>Ecdysozoa</taxon>
        <taxon>Nematoda</taxon>
        <taxon>Chromadorea</taxon>
        <taxon>Rhabditida</taxon>
        <taxon>Rhabditina</taxon>
        <taxon>Rhabditomorpha</taxon>
        <taxon>Rhabditoidea</taxon>
        <taxon>Rhabditidae</taxon>
        <taxon>Peloderinae</taxon>
        <taxon>Caenorhabditis</taxon>
    </lineage>
</organism>
<reference evidence="1 2" key="1">
    <citation type="submission" date="2020-04" db="EMBL/GenBank/DDBJ databases">
        <authorList>
            <person name="Laetsch R D."/>
            <person name="Stevens L."/>
            <person name="Kumar S."/>
            <person name="Blaxter L. M."/>
        </authorList>
    </citation>
    <scope>NUCLEOTIDE SEQUENCE [LARGE SCALE GENOMIC DNA]</scope>
</reference>
<keyword evidence="2" id="KW-1185">Reference proteome</keyword>
<sequence length="146" mass="16186">MSLSKPQTSMASDEDCCTRNGGLAEFADAENNANGDLAWDDLKQNEFSNVGSKEKQGIAKAPKKIVCSLQCVLCIEPGHTAAYCFKYQTELQRLKRIIELDYCHKCGGKHVDVTCNPRIACSVCGKNHYSHVHAREECVNWTISTD</sequence>
<protein>
    <submittedName>
        <fullName evidence="1">Uncharacterized protein</fullName>
    </submittedName>
</protein>
<evidence type="ECO:0000313" key="1">
    <source>
        <dbReference type="EMBL" id="CAB3410217.1"/>
    </source>
</evidence>
<dbReference type="EMBL" id="CADEPM010000010">
    <property type="protein sequence ID" value="CAB3410217.1"/>
    <property type="molecule type" value="Genomic_DNA"/>
</dbReference>
<accession>A0A8S1F8I0</accession>
<dbReference type="Proteomes" id="UP000494206">
    <property type="component" value="Unassembled WGS sequence"/>
</dbReference>